<dbReference type="Proteomes" id="UP000746471">
    <property type="component" value="Unassembled WGS sequence"/>
</dbReference>
<dbReference type="Pfam" id="PF02245">
    <property type="entry name" value="Pur_DNA_glyco"/>
    <property type="match status" value="1"/>
</dbReference>
<dbReference type="NCBIfam" id="NF002003">
    <property type="entry name" value="PRK00802.1-3"/>
    <property type="match status" value="1"/>
</dbReference>
<keyword evidence="6" id="KW-0326">Glycosidase</keyword>
<evidence type="ECO:0000313" key="6">
    <source>
        <dbReference type="EMBL" id="MBS7527855.1"/>
    </source>
</evidence>
<keyword evidence="4 5" id="KW-0234">DNA repair</keyword>
<reference evidence="6 7" key="1">
    <citation type="submission" date="2021-05" db="EMBL/GenBank/DDBJ databases">
        <title>Fusibacter ferrireducens sp. nov., an anaerobic, sulfur- and Fe-reducing bacterium isolated from the mangrove sediment.</title>
        <authorList>
            <person name="Qiu D."/>
        </authorList>
    </citation>
    <scope>NUCLEOTIDE SEQUENCE [LARGE SCALE GENOMIC DNA]</scope>
    <source>
        <strain evidence="6 7">DSM 12116</strain>
    </source>
</reference>
<evidence type="ECO:0000313" key="7">
    <source>
        <dbReference type="Proteomes" id="UP000746471"/>
    </source>
</evidence>
<dbReference type="RefSeq" id="WP_213237714.1">
    <property type="nucleotide sequence ID" value="NZ_JAHBCL010000026.1"/>
</dbReference>
<name>A0ABS5PRR0_9FIRM</name>
<dbReference type="InterPro" id="IPR011034">
    <property type="entry name" value="Formyl_transferase-like_C_sf"/>
</dbReference>
<dbReference type="Gene3D" id="3.10.300.10">
    <property type="entry name" value="Methylpurine-DNA glycosylase (MPG)"/>
    <property type="match status" value="1"/>
</dbReference>
<keyword evidence="2 5" id="KW-0227">DNA damage</keyword>
<sequence length="204" mass="23125">MRKIDKVFYNRDAVTVAKELLGKMIVFKDAQGLYKAKIVETEAYMGITDKAAHSYGGRRTKRVEVMYGEPGHAYVYMIYGIHFCLNVVTEARDNPQAVLIRGIEPIEGIEQMAQNRYGKKYENLTSQQKKNMVNGPGKLCRALGIDRRQNGMDLCGDTLYIVDSDISDPFSIASAKRIGIDYAEEARDYLWRFYIDGNANVSVK</sequence>
<keyword evidence="3 5" id="KW-0378">Hydrolase</keyword>
<dbReference type="EMBL" id="JAHBCL010000026">
    <property type="protein sequence ID" value="MBS7527855.1"/>
    <property type="molecule type" value="Genomic_DNA"/>
</dbReference>
<comment type="caution">
    <text evidence="6">The sequence shown here is derived from an EMBL/GenBank/DDBJ whole genome shotgun (WGS) entry which is preliminary data.</text>
</comment>
<gene>
    <name evidence="6" type="ORF">KHM83_14315</name>
</gene>
<evidence type="ECO:0000256" key="1">
    <source>
        <dbReference type="ARBA" id="ARBA00009232"/>
    </source>
</evidence>
<dbReference type="EC" id="3.2.2.-" evidence="5"/>
<dbReference type="HAMAP" id="MF_00527">
    <property type="entry name" value="3MGH"/>
    <property type="match status" value="1"/>
</dbReference>
<proteinExistence type="inferred from homology"/>
<evidence type="ECO:0000256" key="5">
    <source>
        <dbReference type="HAMAP-Rule" id="MF_00527"/>
    </source>
</evidence>
<dbReference type="NCBIfam" id="NF002001">
    <property type="entry name" value="PRK00802.1-1"/>
    <property type="match status" value="1"/>
</dbReference>
<dbReference type="InterPro" id="IPR036995">
    <property type="entry name" value="MPG_sf"/>
</dbReference>
<dbReference type="NCBIfam" id="TIGR00567">
    <property type="entry name" value="3mg"/>
    <property type="match status" value="1"/>
</dbReference>
<organism evidence="6 7">
    <name type="scientific">Fusibacter paucivorans</name>
    <dbReference type="NCBI Taxonomy" id="76009"/>
    <lineage>
        <taxon>Bacteria</taxon>
        <taxon>Bacillati</taxon>
        <taxon>Bacillota</taxon>
        <taxon>Clostridia</taxon>
        <taxon>Eubacteriales</taxon>
        <taxon>Eubacteriales Family XII. Incertae Sedis</taxon>
        <taxon>Fusibacter</taxon>
    </lineage>
</organism>
<evidence type="ECO:0000256" key="2">
    <source>
        <dbReference type="ARBA" id="ARBA00022763"/>
    </source>
</evidence>
<evidence type="ECO:0000256" key="4">
    <source>
        <dbReference type="ARBA" id="ARBA00023204"/>
    </source>
</evidence>
<evidence type="ECO:0000256" key="3">
    <source>
        <dbReference type="ARBA" id="ARBA00022801"/>
    </source>
</evidence>
<dbReference type="SUPFAM" id="SSF50486">
    <property type="entry name" value="FMT C-terminal domain-like"/>
    <property type="match status" value="1"/>
</dbReference>
<dbReference type="CDD" id="cd00540">
    <property type="entry name" value="AAG"/>
    <property type="match status" value="1"/>
</dbReference>
<keyword evidence="7" id="KW-1185">Reference proteome</keyword>
<dbReference type="InterPro" id="IPR003180">
    <property type="entry name" value="MPG"/>
</dbReference>
<dbReference type="GO" id="GO:0016798">
    <property type="term" value="F:hydrolase activity, acting on glycosyl bonds"/>
    <property type="evidence" value="ECO:0007669"/>
    <property type="project" value="UniProtKB-KW"/>
</dbReference>
<protein>
    <recommendedName>
        <fullName evidence="5">Putative 3-methyladenine DNA glycosylase</fullName>
        <ecNumber evidence="5">3.2.2.-</ecNumber>
    </recommendedName>
</protein>
<comment type="similarity">
    <text evidence="1 5">Belongs to the DNA glycosylase MPG family.</text>
</comment>
<dbReference type="PANTHER" id="PTHR10429">
    <property type="entry name" value="DNA-3-METHYLADENINE GLYCOSYLASE"/>
    <property type="match status" value="1"/>
</dbReference>
<dbReference type="PANTHER" id="PTHR10429:SF0">
    <property type="entry name" value="DNA-3-METHYLADENINE GLYCOSYLASE"/>
    <property type="match status" value="1"/>
</dbReference>
<accession>A0ABS5PRR0</accession>